<keyword evidence="1" id="KW-0175">Coiled coil</keyword>
<dbReference type="AlphaFoldDB" id="A0A1I5U682"/>
<dbReference type="InterPro" id="IPR019219">
    <property type="entry name" value="DUF2130"/>
</dbReference>
<evidence type="ECO:0000256" key="1">
    <source>
        <dbReference type="SAM" id="Coils"/>
    </source>
</evidence>
<dbReference type="EMBL" id="FOXH01000007">
    <property type="protein sequence ID" value="SFP90798.1"/>
    <property type="molecule type" value="Genomic_DNA"/>
</dbReference>
<dbReference type="Proteomes" id="UP000199306">
    <property type="component" value="Unassembled WGS sequence"/>
</dbReference>
<protein>
    <recommendedName>
        <fullName evidence="4">DUF2130 domain-containing protein</fullName>
    </recommendedName>
</protein>
<sequence length="404" mass="45925">MKNQIHCPKCNHEINIEAVLAERIENEQTAKFAARAKELEQRELSLINDKQNLQNQVQALLTQEKAKLTQQLKAEINAQNASALTDLQKELSEKSKQVSELKKQEGDLLRQKRLLEEAQAGVESEIEKRLAKERESLIAQLQEKVLNDNAMAIKQKDIVIEQMKKQVEDMKRKMEQGSTQLQGEAQELVIEELLKATHPFDTIEEIKKGENGADILQKVRNRLGQTCGSILYESKSTKVFSDTWVTKLKEDILLKKADLGVIVTKALPKGVSSFEMREENLWICSFDALKALTFVLRASLLRVDDVRIVQANQGEKSKMLYEYLMSNEFKSQLKAVHDTFANMHASLIKEKNASIKNFKKREKEIDRIMLNLSGIVGSINGISGQTVAEFAEFEIMPEDMALLE</sequence>
<feature type="coiled-coil region" evidence="1">
    <location>
        <begin position="153"/>
        <end position="180"/>
    </location>
</feature>
<name>A0A1I5U682_9BACT</name>
<organism evidence="2 3">
    <name type="scientific">Pseudarcicella hirudinis</name>
    <dbReference type="NCBI Taxonomy" id="1079859"/>
    <lineage>
        <taxon>Bacteria</taxon>
        <taxon>Pseudomonadati</taxon>
        <taxon>Bacteroidota</taxon>
        <taxon>Cytophagia</taxon>
        <taxon>Cytophagales</taxon>
        <taxon>Flectobacillaceae</taxon>
        <taxon>Pseudarcicella</taxon>
    </lineage>
</organism>
<feature type="coiled-coil region" evidence="1">
    <location>
        <begin position="84"/>
        <end position="118"/>
    </location>
</feature>
<evidence type="ECO:0008006" key="4">
    <source>
        <dbReference type="Google" id="ProtNLM"/>
    </source>
</evidence>
<keyword evidence="3" id="KW-1185">Reference proteome</keyword>
<dbReference type="STRING" id="1079859.SAMN04515674_10714"/>
<dbReference type="OrthoDB" id="9765972at2"/>
<evidence type="ECO:0000313" key="2">
    <source>
        <dbReference type="EMBL" id="SFP90798.1"/>
    </source>
</evidence>
<proteinExistence type="predicted"/>
<evidence type="ECO:0000313" key="3">
    <source>
        <dbReference type="Proteomes" id="UP000199306"/>
    </source>
</evidence>
<dbReference type="RefSeq" id="WP_092017648.1">
    <property type="nucleotide sequence ID" value="NZ_FOXH01000007.1"/>
</dbReference>
<reference evidence="2 3" key="1">
    <citation type="submission" date="2016-10" db="EMBL/GenBank/DDBJ databases">
        <authorList>
            <person name="de Groot N.N."/>
        </authorList>
    </citation>
    <scope>NUCLEOTIDE SEQUENCE [LARGE SCALE GENOMIC DNA]</scope>
    <source>
        <strain evidence="3">E92,LMG 26720,CCM 7988</strain>
    </source>
</reference>
<dbReference type="Pfam" id="PF09903">
    <property type="entry name" value="DUF2130"/>
    <property type="match status" value="1"/>
</dbReference>
<gene>
    <name evidence="2" type="ORF">SAMN04515674_10714</name>
</gene>
<accession>A0A1I5U682</accession>